<dbReference type="CDD" id="cd00609">
    <property type="entry name" value="AAT_like"/>
    <property type="match status" value="1"/>
</dbReference>
<dbReference type="InterPro" id="IPR015422">
    <property type="entry name" value="PyrdxlP-dep_Trfase_small"/>
</dbReference>
<dbReference type="GO" id="GO:0047804">
    <property type="term" value="F:cysteine-S-conjugate beta-lyase activity"/>
    <property type="evidence" value="ECO:0007669"/>
    <property type="project" value="UniProtKB-EC"/>
</dbReference>
<name>A0A173VJJ8_9FIRM</name>
<dbReference type="InterPro" id="IPR015424">
    <property type="entry name" value="PyrdxlP-dep_Trfase"/>
</dbReference>
<dbReference type="Gene3D" id="3.40.640.10">
    <property type="entry name" value="Type I PLP-dependent aspartate aminotransferase-like (Major domain)"/>
    <property type="match status" value="1"/>
</dbReference>
<evidence type="ECO:0000259" key="6">
    <source>
        <dbReference type="Pfam" id="PF00155"/>
    </source>
</evidence>
<dbReference type="Proteomes" id="UP000095439">
    <property type="component" value="Unassembled WGS sequence"/>
</dbReference>
<keyword evidence="4 7" id="KW-0456">Lyase</keyword>
<evidence type="ECO:0000313" key="10">
    <source>
        <dbReference type="Proteomes" id="UP000095439"/>
    </source>
</evidence>
<sequence length="391" mass="44766">MKFDFDKVVDRHGTKCLKYDFAKERGRSDDMLPLWVADMDFPTAPGIQKSLSDAVAHGIYGYSEGKDDYFQAAAGWYEKHFGWKVEKEWLIKTPGVVFALAMAVKAYTKEGDAVLLQQPVYYPFSEVITDNHRRLINSPLQQIDGHYEINFEEFEQKIVEENVKLFLMCSPHNPVGRVWKEWELRKIGDICLKHNVLVVSDEIHSDFTYGENIHHVFASLDEKYAAITTTCTAPSKTFNIAGLQISNIWISNPELRARFRAEVTAAGYSQVNLMGLVACQAAYETGEEWLKELKIYLEGNLDYVRTFLKENLPEIKLTEPEGTYLLWLDFKSLGMKEEQLKDLVENKAKLWLDSGAMFGPDGEGFERINIACPREILKQALTQLAESVHDR</sequence>
<dbReference type="EC" id="4.4.1.13" evidence="2"/>
<dbReference type="SUPFAM" id="SSF53383">
    <property type="entry name" value="PLP-dependent transferases"/>
    <property type="match status" value="1"/>
</dbReference>
<dbReference type="OrthoDB" id="9802872at2"/>
<evidence type="ECO:0000256" key="3">
    <source>
        <dbReference type="ARBA" id="ARBA00022898"/>
    </source>
</evidence>
<evidence type="ECO:0000313" key="9">
    <source>
        <dbReference type="EMBL" id="MZK40227.1"/>
    </source>
</evidence>
<proteinExistence type="inferred from homology"/>
<protein>
    <recommendedName>
        <fullName evidence="2">cysteine-S-conjugate beta-lyase</fullName>
        <ecNumber evidence="2">4.4.1.13</ecNumber>
    </recommendedName>
</protein>
<dbReference type="InterPro" id="IPR027619">
    <property type="entry name" value="C-S_lyase_PatB-like"/>
</dbReference>
<dbReference type="AlphaFoldDB" id="A0A173VJJ8"/>
<feature type="domain" description="Aminotransferase class I/classII large" evidence="6">
    <location>
        <begin position="53"/>
        <end position="383"/>
    </location>
</feature>
<dbReference type="Pfam" id="PF00155">
    <property type="entry name" value="Aminotran_1_2"/>
    <property type="match status" value="1"/>
</dbReference>
<evidence type="ECO:0000256" key="2">
    <source>
        <dbReference type="ARBA" id="ARBA00012224"/>
    </source>
</evidence>
<organism evidence="7 11">
    <name type="scientific">Dorea longicatena</name>
    <dbReference type="NCBI Taxonomy" id="88431"/>
    <lineage>
        <taxon>Bacteria</taxon>
        <taxon>Bacillati</taxon>
        <taxon>Bacillota</taxon>
        <taxon>Clostridia</taxon>
        <taxon>Lachnospirales</taxon>
        <taxon>Lachnospiraceae</taxon>
        <taxon>Dorea</taxon>
    </lineage>
</organism>
<dbReference type="Proteomes" id="UP000472916">
    <property type="component" value="Unassembled WGS sequence"/>
</dbReference>
<dbReference type="PANTHER" id="PTHR43525">
    <property type="entry name" value="PROTEIN MALY"/>
    <property type="match status" value="1"/>
</dbReference>
<dbReference type="InterPro" id="IPR051798">
    <property type="entry name" value="Class-II_PLP-Dep_Aminotrans"/>
</dbReference>
<dbReference type="GO" id="GO:0030170">
    <property type="term" value="F:pyridoxal phosphate binding"/>
    <property type="evidence" value="ECO:0007669"/>
    <property type="project" value="InterPro"/>
</dbReference>
<dbReference type="Gene3D" id="3.90.1150.10">
    <property type="entry name" value="Aspartate Aminotransferase, domain 1"/>
    <property type="match status" value="1"/>
</dbReference>
<reference evidence="9 12" key="2">
    <citation type="journal article" date="2019" name="Nat. Med.">
        <title>A library of human gut bacterial isolates paired with longitudinal multiomics data enables mechanistic microbiome research.</title>
        <authorList>
            <person name="Poyet M."/>
            <person name="Groussin M."/>
            <person name="Gibbons S.M."/>
            <person name="Avila-Pacheco J."/>
            <person name="Jiang X."/>
            <person name="Kearney S.M."/>
            <person name="Perrotta A.R."/>
            <person name="Berdy B."/>
            <person name="Zhao S."/>
            <person name="Lieberman T.D."/>
            <person name="Swanson P.K."/>
            <person name="Smith M."/>
            <person name="Roesemann S."/>
            <person name="Alexander J.E."/>
            <person name="Rich S.A."/>
            <person name="Livny J."/>
            <person name="Vlamakis H."/>
            <person name="Clish C."/>
            <person name="Bullock K."/>
            <person name="Deik A."/>
            <person name="Scott J."/>
            <person name="Pierce K.A."/>
            <person name="Xavier R.J."/>
            <person name="Alm E.J."/>
        </authorList>
    </citation>
    <scope>NUCLEOTIDE SEQUENCE [LARGE SCALE GENOMIC DNA]</scope>
    <source>
        <strain evidence="9 12">BIOML-A6</strain>
    </source>
</reference>
<evidence type="ECO:0000313" key="12">
    <source>
        <dbReference type="Proteomes" id="UP000472916"/>
    </source>
</evidence>
<evidence type="ECO:0000256" key="1">
    <source>
        <dbReference type="ARBA" id="ARBA00001933"/>
    </source>
</evidence>
<dbReference type="Proteomes" id="UP000095597">
    <property type="component" value="Unassembled WGS sequence"/>
</dbReference>
<dbReference type="EMBL" id="WWSC01000001">
    <property type="protein sequence ID" value="MZK40227.1"/>
    <property type="molecule type" value="Genomic_DNA"/>
</dbReference>
<dbReference type="EMBL" id="CYXO01000029">
    <property type="protein sequence ID" value="CUN26970.1"/>
    <property type="molecule type" value="Genomic_DNA"/>
</dbReference>
<reference evidence="10 11" key="1">
    <citation type="submission" date="2015-09" db="EMBL/GenBank/DDBJ databases">
        <authorList>
            <consortium name="Pathogen Informatics"/>
        </authorList>
    </citation>
    <scope>NUCLEOTIDE SEQUENCE [LARGE SCALE GENOMIC DNA]</scope>
    <source>
        <strain evidence="8 10">2789STDY5608866</strain>
        <strain evidence="7 11">2789STDY5834961</strain>
    </source>
</reference>
<evidence type="ECO:0000256" key="5">
    <source>
        <dbReference type="ARBA" id="ARBA00037974"/>
    </source>
</evidence>
<comment type="similarity">
    <text evidence="5">Belongs to the class-II pyridoxal-phosphate-dependent aminotransferase family. MalY/PatB cystathionine beta-lyase subfamily.</text>
</comment>
<evidence type="ECO:0000313" key="8">
    <source>
        <dbReference type="EMBL" id="CUN47213.1"/>
    </source>
</evidence>
<evidence type="ECO:0000256" key="4">
    <source>
        <dbReference type="ARBA" id="ARBA00023239"/>
    </source>
</evidence>
<dbReference type="InterPro" id="IPR004839">
    <property type="entry name" value="Aminotransferase_I/II_large"/>
</dbReference>
<gene>
    <name evidence="7" type="primary">patB_3</name>
    <name evidence="8" type="synonym">patB_1</name>
    <name evidence="8" type="ORF">ERS852423_00531</name>
    <name evidence="7" type="ORF">ERS852573_03046</name>
    <name evidence="9" type="ORF">GT528_00565</name>
</gene>
<evidence type="ECO:0000313" key="11">
    <source>
        <dbReference type="Proteomes" id="UP000095597"/>
    </source>
</evidence>
<dbReference type="InterPro" id="IPR015421">
    <property type="entry name" value="PyrdxlP-dep_Trfase_major"/>
</dbReference>
<comment type="cofactor">
    <cofactor evidence="1">
        <name>pyridoxal 5'-phosphate</name>
        <dbReference type="ChEBI" id="CHEBI:597326"/>
    </cofactor>
</comment>
<dbReference type="NCBIfam" id="TIGR04350">
    <property type="entry name" value="C_S_lyase_PatB"/>
    <property type="match status" value="1"/>
</dbReference>
<dbReference type="EMBL" id="CYYY01000002">
    <property type="protein sequence ID" value="CUN47213.1"/>
    <property type="molecule type" value="Genomic_DNA"/>
</dbReference>
<accession>A0A173VJJ8</accession>
<dbReference type="PANTHER" id="PTHR43525:SF1">
    <property type="entry name" value="PROTEIN MALY"/>
    <property type="match status" value="1"/>
</dbReference>
<dbReference type="RefSeq" id="WP_055180495.1">
    <property type="nucleotide sequence ID" value="NZ_CABIWY010000002.1"/>
</dbReference>
<evidence type="ECO:0000313" key="7">
    <source>
        <dbReference type="EMBL" id="CUN26970.1"/>
    </source>
</evidence>
<keyword evidence="3" id="KW-0663">Pyridoxal phosphate</keyword>